<dbReference type="PROSITE" id="PS00303">
    <property type="entry name" value="S100_CABP"/>
    <property type="match status" value="1"/>
</dbReference>
<evidence type="ECO:0000256" key="4">
    <source>
        <dbReference type="ARBA" id="ARBA00022989"/>
    </source>
</evidence>
<evidence type="ECO:0000313" key="10">
    <source>
        <dbReference type="Proteomes" id="UP001642484"/>
    </source>
</evidence>
<feature type="transmembrane region" description="Helical" evidence="7">
    <location>
        <begin position="96"/>
        <end position="123"/>
    </location>
</feature>
<proteinExistence type="predicted"/>
<dbReference type="PANTHER" id="PTHR10037:SF62">
    <property type="entry name" value="SODIUM CHANNEL PROTEIN 60E"/>
    <property type="match status" value="1"/>
</dbReference>
<dbReference type="InterPro" id="IPR027359">
    <property type="entry name" value="Volt_channel_dom_sf"/>
</dbReference>
<dbReference type="PANTHER" id="PTHR10037">
    <property type="entry name" value="VOLTAGE-GATED CATION CHANNEL CALCIUM AND SODIUM"/>
    <property type="match status" value="1"/>
</dbReference>
<dbReference type="SUPFAM" id="SSF47473">
    <property type="entry name" value="EF-hand"/>
    <property type="match status" value="1"/>
</dbReference>
<feature type="transmembrane region" description="Helical" evidence="7">
    <location>
        <begin position="28"/>
        <end position="47"/>
    </location>
</feature>
<feature type="region of interest" description="Disordered" evidence="6">
    <location>
        <begin position="510"/>
        <end position="569"/>
    </location>
</feature>
<evidence type="ECO:0000313" key="9">
    <source>
        <dbReference type="EMBL" id="CAK9116504.1"/>
    </source>
</evidence>
<keyword evidence="3" id="KW-0106">Calcium</keyword>
<feature type="transmembrane region" description="Helical" evidence="7">
    <location>
        <begin position="144"/>
        <end position="171"/>
    </location>
</feature>
<feature type="compositionally biased region" description="Basic and acidic residues" evidence="6">
    <location>
        <begin position="539"/>
        <end position="554"/>
    </location>
</feature>
<evidence type="ECO:0000256" key="1">
    <source>
        <dbReference type="ARBA" id="ARBA00004141"/>
    </source>
</evidence>
<evidence type="ECO:0000256" key="2">
    <source>
        <dbReference type="ARBA" id="ARBA00022692"/>
    </source>
</evidence>
<dbReference type="InterPro" id="IPR005821">
    <property type="entry name" value="Ion_trans_dom"/>
</dbReference>
<evidence type="ECO:0000256" key="6">
    <source>
        <dbReference type="SAM" id="MobiDB-lite"/>
    </source>
</evidence>
<comment type="caution">
    <text evidence="9">The sequence shown here is derived from an EMBL/GenBank/DDBJ whole genome shotgun (WGS) entry which is preliminary data.</text>
</comment>
<name>A0ABP0SWB2_9DINO</name>
<feature type="compositionally biased region" description="Polar residues" evidence="6">
    <location>
        <begin position="513"/>
        <end position="526"/>
    </location>
</feature>
<evidence type="ECO:0000256" key="5">
    <source>
        <dbReference type="ARBA" id="ARBA00023136"/>
    </source>
</evidence>
<feature type="transmembrane region" description="Helical" evidence="7">
    <location>
        <begin position="59"/>
        <end position="76"/>
    </location>
</feature>
<keyword evidence="4 7" id="KW-1133">Transmembrane helix</keyword>
<dbReference type="InterPro" id="IPR018247">
    <property type="entry name" value="EF_Hand_1_Ca_BS"/>
</dbReference>
<evidence type="ECO:0000256" key="7">
    <source>
        <dbReference type="SAM" id="Phobius"/>
    </source>
</evidence>
<dbReference type="SUPFAM" id="SSF81324">
    <property type="entry name" value="Voltage-gated potassium channels"/>
    <property type="match status" value="1"/>
</dbReference>
<dbReference type="Pfam" id="PF00520">
    <property type="entry name" value="Ion_trans"/>
    <property type="match status" value="1"/>
</dbReference>
<dbReference type="InterPro" id="IPR011992">
    <property type="entry name" value="EF-hand-dom_pair"/>
</dbReference>
<gene>
    <name evidence="9" type="ORF">CCMP2556_LOCUS54056</name>
</gene>
<sequence length="657" mass="74719">MCCRRLREATTDKDGEHIPCIKTWVADLFFGILIVLSSILLGVDIELSLQQIDEWRDAIFWIQLAFLAMFVVELIMRVYVDGCAYFLWFSNLLDTFIIGCSVAEYVVVAAVGDAVEISALSLMRIFRLLRILRVIRLIRVCPKLYRICTSLVAAVRAVSWVFLLLFVFMYISALSCTVLLSNSQDSLIRDNFGAVFPSLYIHFVILTVEGFPELVAAIAEEHGWLWYIYFCCYILFTNVMVMNTVTGVICQTVVSQGSQDPGAKAQCFKEFDKLKEVVLDCMLLEGLRYDVNDEMSFEVFQQVMRNPGVRASFDAVELCLDLEEEQLFNILDENGDGKISFDEFFISLWRLRGSKERLHSLLVQSDIVQTHKRMGDRVAQMSQDLQDCSSHQCEQLQEAFLRRCRDMGQRLEEHLQSQRKLRKDEPCELAKKQLSELLQTTKTATTTARTTLLRLEEEISAKRLNIAELKVRLHEKMRKQELDDEAATATPTSSPSKGFDAVFEEAPEFEVASTGSYPQRMSSEALQSPGGQSESPSPMRRERERMESRRRLEQMHQSLRTPKQSAKPTNDKLLWTFQGHAHATRSLAKVETFLPRAVHILCAVGMNSCSLPPWTQKLSQVCARQPPTLPASLNQTPENRNLVAVTNVNSSLKVGGR</sequence>
<dbReference type="PROSITE" id="PS00018">
    <property type="entry name" value="EF_HAND_1"/>
    <property type="match status" value="1"/>
</dbReference>
<dbReference type="EMBL" id="CAXAMN010028417">
    <property type="protein sequence ID" value="CAK9116504.1"/>
    <property type="molecule type" value="Genomic_DNA"/>
</dbReference>
<dbReference type="InterPro" id="IPR002048">
    <property type="entry name" value="EF_hand_dom"/>
</dbReference>
<dbReference type="Gene3D" id="1.10.287.70">
    <property type="match status" value="1"/>
</dbReference>
<organism evidence="9 10">
    <name type="scientific">Durusdinium trenchii</name>
    <dbReference type="NCBI Taxonomy" id="1381693"/>
    <lineage>
        <taxon>Eukaryota</taxon>
        <taxon>Sar</taxon>
        <taxon>Alveolata</taxon>
        <taxon>Dinophyceae</taxon>
        <taxon>Suessiales</taxon>
        <taxon>Symbiodiniaceae</taxon>
        <taxon>Durusdinium</taxon>
    </lineage>
</organism>
<keyword evidence="2 7" id="KW-0812">Transmembrane</keyword>
<feature type="transmembrane region" description="Helical" evidence="7">
    <location>
        <begin position="191"/>
        <end position="212"/>
    </location>
</feature>
<evidence type="ECO:0000256" key="3">
    <source>
        <dbReference type="ARBA" id="ARBA00022837"/>
    </source>
</evidence>
<dbReference type="InterPro" id="IPR001751">
    <property type="entry name" value="S100/CaBP7/8-like_CS"/>
</dbReference>
<protein>
    <recommendedName>
        <fullName evidence="8">EF-hand domain-containing protein</fullName>
    </recommendedName>
</protein>
<feature type="transmembrane region" description="Helical" evidence="7">
    <location>
        <begin position="224"/>
        <end position="242"/>
    </location>
</feature>
<dbReference type="Gene3D" id="1.20.120.350">
    <property type="entry name" value="Voltage-gated potassium channels. Chain C"/>
    <property type="match status" value="1"/>
</dbReference>
<feature type="compositionally biased region" description="Low complexity" evidence="6">
    <location>
        <begin position="527"/>
        <end position="538"/>
    </location>
</feature>
<accession>A0ABP0SWB2</accession>
<dbReference type="Proteomes" id="UP001642484">
    <property type="component" value="Unassembled WGS sequence"/>
</dbReference>
<keyword evidence="10" id="KW-1185">Reference proteome</keyword>
<dbReference type="InterPro" id="IPR043203">
    <property type="entry name" value="VGCC_Ca_Na"/>
</dbReference>
<comment type="subcellular location">
    <subcellularLocation>
        <location evidence="1">Membrane</location>
        <topology evidence="1">Multi-pass membrane protein</topology>
    </subcellularLocation>
</comment>
<feature type="domain" description="EF-hand" evidence="8">
    <location>
        <begin position="325"/>
        <end position="354"/>
    </location>
</feature>
<keyword evidence="5 7" id="KW-0472">Membrane</keyword>
<reference evidence="9 10" key="1">
    <citation type="submission" date="2024-02" db="EMBL/GenBank/DDBJ databases">
        <authorList>
            <person name="Chen Y."/>
            <person name="Shah S."/>
            <person name="Dougan E. K."/>
            <person name="Thang M."/>
            <person name="Chan C."/>
        </authorList>
    </citation>
    <scope>NUCLEOTIDE SEQUENCE [LARGE SCALE GENOMIC DNA]</scope>
</reference>
<evidence type="ECO:0000259" key="8">
    <source>
        <dbReference type="PROSITE" id="PS50222"/>
    </source>
</evidence>
<dbReference type="Gene3D" id="1.10.238.10">
    <property type="entry name" value="EF-hand"/>
    <property type="match status" value="1"/>
</dbReference>
<feature type="compositionally biased region" description="Polar residues" evidence="6">
    <location>
        <begin position="555"/>
        <end position="568"/>
    </location>
</feature>
<dbReference type="PROSITE" id="PS50222">
    <property type="entry name" value="EF_HAND_2"/>
    <property type="match status" value="1"/>
</dbReference>